<evidence type="ECO:0000313" key="2">
    <source>
        <dbReference type="EMBL" id="KAJ1519287.1"/>
    </source>
</evidence>
<reference evidence="2" key="1">
    <citation type="submission" date="2022-12" db="EMBL/GenBank/DDBJ databases">
        <title>Chromosome-level genome assembly of the bean flower thrips Megalurothrips usitatus.</title>
        <authorList>
            <person name="Ma L."/>
            <person name="Liu Q."/>
            <person name="Li H."/>
            <person name="Cai W."/>
        </authorList>
    </citation>
    <scope>NUCLEOTIDE SEQUENCE</scope>
    <source>
        <strain evidence="2">Cailab_2022a</strain>
    </source>
</reference>
<proteinExistence type="predicted"/>
<protein>
    <submittedName>
        <fullName evidence="2">Uncharacterized protein</fullName>
    </submittedName>
</protein>
<keyword evidence="1" id="KW-0472">Membrane</keyword>
<gene>
    <name evidence="2" type="ORF">ONE63_004586</name>
</gene>
<keyword evidence="1" id="KW-0812">Transmembrane</keyword>
<keyword evidence="1" id="KW-1133">Transmembrane helix</keyword>
<sequence length="99" mass="11016">MARQPPPPRDLDGFQPLLSTADTKRKLQIGTDLITYLGDPSNPIDCLDIGLFIDGLIPWMHSNNFKVRPSSPFLFLICTSLPVAACTCGFWLPLMRVDI</sequence>
<dbReference type="Gene3D" id="1.25.10.10">
    <property type="entry name" value="Leucine-rich Repeat Variant"/>
    <property type="match status" value="1"/>
</dbReference>
<dbReference type="InterPro" id="IPR011989">
    <property type="entry name" value="ARM-like"/>
</dbReference>
<organism evidence="2 3">
    <name type="scientific">Megalurothrips usitatus</name>
    <name type="common">bean blossom thrips</name>
    <dbReference type="NCBI Taxonomy" id="439358"/>
    <lineage>
        <taxon>Eukaryota</taxon>
        <taxon>Metazoa</taxon>
        <taxon>Ecdysozoa</taxon>
        <taxon>Arthropoda</taxon>
        <taxon>Hexapoda</taxon>
        <taxon>Insecta</taxon>
        <taxon>Pterygota</taxon>
        <taxon>Neoptera</taxon>
        <taxon>Paraneoptera</taxon>
        <taxon>Thysanoptera</taxon>
        <taxon>Terebrantia</taxon>
        <taxon>Thripoidea</taxon>
        <taxon>Thripidae</taxon>
        <taxon>Megalurothrips</taxon>
    </lineage>
</organism>
<dbReference type="AlphaFoldDB" id="A0AAV7X3S6"/>
<dbReference type="Proteomes" id="UP001075354">
    <property type="component" value="Chromosome 16"/>
</dbReference>
<comment type="caution">
    <text evidence="2">The sequence shown here is derived from an EMBL/GenBank/DDBJ whole genome shotgun (WGS) entry which is preliminary data.</text>
</comment>
<feature type="transmembrane region" description="Helical" evidence="1">
    <location>
        <begin position="73"/>
        <end position="94"/>
    </location>
</feature>
<evidence type="ECO:0000313" key="3">
    <source>
        <dbReference type="Proteomes" id="UP001075354"/>
    </source>
</evidence>
<accession>A0AAV7X3S6</accession>
<dbReference type="EMBL" id="JAPTSV010000016">
    <property type="protein sequence ID" value="KAJ1519287.1"/>
    <property type="molecule type" value="Genomic_DNA"/>
</dbReference>
<keyword evidence="3" id="KW-1185">Reference proteome</keyword>
<name>A0AAV7X3S6_9NEOP</name>
<evidence type="ECO:0000256" key="1">
    <source>
        <dbReference type="SAM" id="Phobius"/>
    </source>
</evidence>